<evidence type="ECO:0000256" key="1">
    <source>
        <dbReference type="SAM" id="MobiDB-lite"/>
    </source>
</evidence>
<accession>K0T0M7</accession>
<reference evidence="2 3" key="1">
    <citation type="journal article" date="2012" name="Genome Biol.">
        <title>Genome and low-iron response of an oceanic diatom adapted to chronic iron limitation.</title>
        <authorList>
            <person name="Lommer M."/>
            <person name="Specht M."/>
            <person name="Roy A.S."/>
            <person name="Kraemer L."/>
            <person name="Andreson R."/>
            <person name="Gutowska M.A."/>
            <person name="Wolf J."/>
            <person name="Bergner S.V."/>
            <person name="Schilhabel M.B."/>
            <person name="Klostermeier U.C."/>
            <person name="Beiko R.G."/>
            <person name="Rosenstiel P."/>
            <person name="Hippler M."/>
            <person name="Laroche J."/>
        </authorList>
    </citation>
    <scope>NUCLEOTIDE SEQUENCE [LARGE SCALE GENOMIC DNA]</scope>
    <source>
        <strain evidence="2 3">CCMP1005</strain>
    </source>
</reference>
<protein>
    <submittedName>
        <fullName evidence="2">Uncharacterized protein</fullName>
    </submittedName>
</protein>
<sequence>METAGVDGAVTACLVTTSSGSGQGRLGLARRRLVLDHEDRGSARSGWREPLAWGSRNGPRKGPVRPTKRVFIQNSALASVRKGPFSAKRDPRRTSDRVVRSAGQTDEVVGFGRKVASRKALVELYKSLPIDEFGSTELALRCGVTMRRLIELIERRAMIPTRQNKPAAAASRKTPGARSEVRRPTQLARGARGRRKTPGVAVRGFVVALLLRKEPLLNVLIALHPTSRIRTRVAWVCLLPAASGPCCAAAAALPLAQLLAMLAALLASPSRDLSCRTLQQPTPSEAANHHTTMNTIFRAASFLLFASGIASAAVDFVPIAIQGDAGSIQGINAYVECP</sequence>
<feature type="region of interest" description="Disordered" evidence="1">
    <location>
        <begin position="162"/>
        <end position="195"/>
    </location>
</feature>
<keyword evidence="3" id="KW-1185">Reference proteome</keyword>
<dbReference type="EMBL" id="AGNL01014154">
    <property type="protein sequence ID" value="EJK66846.1"/>
    <property type="molecule type" value="Genomic_DNA"/>
</dbReference>
<dbReference type="Proteomes" id="UP000266841">
    <property type="component" value="Unassembled WGS sequence"/>
</dbReference>
<dbReference type="AlphaFoldDB" id="K0T0M7"/>
<comment type="caution">
    <text evidence="2">The sequence shown here is derived from an EMBL/GenBank/DDBJ whole genome shotgun (WGS) entry which is preliminary data.</text>
</comment>
<evidence type="ECO:0000313" key="2">
    <source>
        <dbReference type="EMBL" id="EJK66846.1"/>
    </source>
</evidence>
<proteinExistence type="predicted"/>
<gene>
    <name evidence="2" type="ORF">THAOC_12188</name>
</gene>
<feature type="region of interest" description="Disordered" evidence="1">
    <location>
        <begin position="44"/>
        <end position="66"/>
    </location>
</feature>
<organism evidence="2 3">
    <name type="scientific">Thalassiosira oceanica</name>
    <name type="common">Marine diatom</name>
    <dbReference type="NCBI Taxonomy" id="159749"/>
    <lineage>
        <taxon>Eukaryota</taxon>
        <taxon>Sar</taxon>
        <taxon>Stramenopiles</taxon>
        <taxon>Ochrophyta</taxon>
        <taxon>Bacillariophyta</taxon>
        <taxon>Coscinodiscophyceae</taxon>
        <taxon>Thalassiosirophycidae</taxon>
        <taxon>Thalassiosirales</taxon>
        <taxon>Thalassiosiraceae</taxon>
        <taxon>Thalassiosira</taxon>
    </lineage>
</organism>
<feature type="non-terminal residue" evidence="2">
    <location>
        <position position="338"/>
    </location>
</feature>
<name>K0T0M7_THAOC</name>
<evidence type="ECO:0000313" key="3">
    <source>
        <dbReference type="Proteomes" id="UP000266841"/>
    </source>
</evidence>
<feature type="compositionally biased region" description="Basic and acidic residues" evidence="1">
    <location>
        <begin position="87"/>
        <end position="99"/>
    </location>
</feature>
<feature type="region of interest" description="Disordered" evidence="1">
    <location>
        <begin position="82"/>
        <end position="101"/>
    </location>
</feature>